<dbReference type="GO" id="GO:0003682">
    <property type="term" value="F:chromatin binding"/>
    <property type="evidence" value="ECO:0007669"/>
    <property type="project" value="TreeGrafter"/>
</dbReference>
<protein>
    <submittedName>
        <fullName evidence="2">Uncharacterized protein</fullName>
    </submittedName>
</protein>
<dbReference type="Proteomes" id="UP000530670">
    <property type="component" value="Unassembled WGS sequence"/>
</dbReference>
<evidence type="ECO:0000313" key="3">
    <source>
        <dbReference type="Proteomes" id="UP000530670"/>
    </source>
</evidence>
<proteinExistence type="predicted"/>
<keyword evidence="1" id="KW-0175">Coiled coil</keyword>
<dbReference type="GeneID" id="59299743"/>
<dbReference type="Gene3D" id="1.10.287.1490">
    <property type="match status" value="1"/>
</dbReference>
<dbReference type="EMBL" id="JAAQRI010000662">
    <property type="protein sequence ID" value="KAF5610576.1"/>
    <property type="molecule type" value="Genomic_DNA"/>
</dbReference>
<dbReference type="GO" id="GO:0007076">
    <property type="term" value="P:mitotic chromosome condensation"/>
    <property type="evidence" value="ECO:0007669"/>
    <property type="project" value="TreeGrafter"/>
</dbReference>
<reference evidence="2 3" key="1">
    <citation type="submission" date="2020-05" db="EMBL/GenBank/DDBJ databases">
        <title>Identification and distribution of gene clusters putatively required for synthesis of sphingolipid metabolism inhibitors in phylogenetically diverse species of the filamentous fungus Fusarium.</title>
        <authorList>
            <person name="Kim H.-S."/>
            <person name="Busman M."/>
            <person name="Brown D.W."/>
            <person name="Divon H."/>
            <person name="Uhlig S."/>
            <person name="Proctor R.H."/>
        </authorList>
    </citation>
    <scope>NUCLEOTIDE SEQUENCE [LARGE SCALE GENOMIC DNA]</scope>
    <source>
        <strain evidence="2 3">NRRL 66243</strain>
    </source>
</reference>
<feature type="coiled-coil region" evidence="1">
    <location>
        <begin position="35"/>
        <end position="215"/>
    </location>
</feature>
<dbReference type="OrthoDB" id="5093778at2759"/>
<evidence type="ECO:0000313" key="2">
    <source>
        <dbReference type="EMBL" id="KAF5610576.1"/>
    </source>
</evidence>
<dbReference type="GO" id="GO:0000793">
    <property type="term" value="C:condensed chromosome"/>
    <property type="evidence" value="ECO:0007669"/>
    <property type="project" value="TreeGrafter"/>
</dbReference>
<feature type="coiled-coil region" evidence="1">
    <location>
        <begin position="260"/>
        <end position="287"/>
    </location>
</feature>
<evidence type="ECO:0000256" key="1">
    <source>
        <dbReference type="SAM" id="Coils"/>
    </source>
</evidence>
<dbReference type="PANTHER" id="PTHR43941">
    <property type="entry name" value="STRUCTURAL MAINTENANCE OF CHROMOSOMES PROTEIN 2"/>
    <property type="match status" value="1"/>
</dbReference>
<name>A0A8H5V4R0_9HYPO</name>
<dbReference type="PANTHER" id="PTHR43941:SF1">
    <property type="entry name" value="STRUCTURAL MAINTENANCE OF CHROMOSOMES PROTEIN 2"/>
    <property type="match status" value="1"/>
</dbReference>
<gene>
    <name evidence="2" type="ORF">FTJAE_14261</name>
</gene>
<dbReference type="AlphaFoldDB" id="A0A8H5V4R0"/>
<dbReference type="GO" id="GO:0000796">
    <property type="term" value="C:condensin complex"/>
    <property type="evidence" value="ECO:0007669"/>
    <property type="project" value="TreeGrafter"/>
</dbReference>
<feature type="coiled-coil region" evidence="1">
    <location>
        <begin position="312"/>
        <end position="388"/>
    </location>
</feature>
<dbReference type="GO" id="GO:0000785">
    <property type="term" value="C:chromatin"/>
    <property type="evidence" value="ECO:0007669"/>
    <property type="project" value="TreeGrafter"/>
</dbReference>
<keyword evidence="3" id="KW-1185">Reference proteome</keyword>
<dbReference type="RefSeq" id="XP_037198737.1">
    <property type="nucleotide sequence ID" value="XM_037347473.1"/>
</dbReference>
<feature type="non-terminal residue" evidence="2">
    <location>
        <position position="1"/>
    </location>
</feature>
<comment type="caution">
    <text evidence="2">The sequence shown here is derived from an EMBL/GenBank/DDBJ whole genome shotgun (WGS) entry which is preliminary data.</text>
</comment>
<organism evidence="2 3">
    <name type="scientific">Fusarium tjaetaba</name>
    <dbReference type="NCBI Taxonomy" id="1567544"/>
    <lineage>
        <taxon>Eukaryota</taxon>
        <taxon>Fungi</taxon>
        <taxon>Dikarya</taxon>
        <taxon>Ascomycota</taxon>
        <taxon>Pezizomycotina</taxon>
        <taxon>Sordariomycetes</taxon>
        <taxon>Hypocreomycetidae</taxon>
        <taxon>Hypocreales</taxon>
        <taxon>Nectriaceae</taxon>
        <taxon>Fusarium</taxon>
        <taxon>Fusarium fujikuroi species complex</taxon>
    </lineage>
</organism>
<accession>A0A8H5V4R0</accession>
<sequence>LVDLTNTIKGLVEGLPTRESIDTRLAQVGGLAEQLRTARASVNELVQKNQELRNQNGTLTTERNSAQNLSDRAKDALEEFDNDVKKRDSKIDGLQKANDDLRDRLMEANQEVSRSREARRQLEDAQPVLQTAEARSRELAVIKLSLQQAQQTVNETERQVDSLKSQLEREKTAHDRCSAELTKASTDRRDINHQKEKLEDDISKVQKELKELRSQQTVDLQKQLKDQWAAVSEAMKEHLSEKKSHEETVGRLSRSWSSEKQALQGEISAKVSLIENLEQKVKTLQSKVSTLEPLQIELRMANENLHQMSLTLEATKSNLRNSQGRVAELEETANVSENELEAVKAEKGRLQKSSESASKQLETYMGTISMLEQERDTLNEALSSLQAQSVRIPEGAAGEVSRVFYRAADELRDIPIITDTNSELGMSQLASELISLIDSYNWKESLLEFLQTDSQDWFCYEKIVRGDSDGRANGDKCSHHEDCLLVTVDYLLGRPGLKFMITK</sequence>